<feature type="transmembrane region" description="Helical" evidence="1">
    <location>
        <begin position="111"/>
        <end position="127"/>
    </location>
</feature>
<evidence type="ECO:0000256" key="1">
    <source>
        <dbReference type="SAM" id="Phobius"/>
    </source>
</evidence>
<sequence length="270" mass="29705">MLFGLSGVIAKYLSGWLNPYQVVEYRFAIAFLIATFVLLITKQKLSFSKIDPKALVFFALTFPVSVIFFTLAIFNTTVSLAVFSFYISTLVSSFVVGKIFFGEQITKNKKIALFFILLAVIAFTDPFKNFNLQIGFVYGTISGIFQTIASSYQKILGKSTNRISLLFIQTLTGIIVAASVLIYTSNPLLVALPTTALLISFVFGAIFLAISYLFLVGFKYTNLNTGSILVSSELFFGPFFAYTLLSEKLGIIELIGGLLVAVSIIFANKD</sequence>
<dbReference type="InterPro" id="IPR037185">
    <property type="entry name" value="EmrE-like"/>
</dbReference>
<dbReference type="Pfam" id="PF00892">
    <property type="entry name" value="EamA"/>
    <property type="match status" value="2"/>
</dbReference>
<name>A0A1F5FWU0_9BACT</name>
<proteinExistence type="predicted"/>
<evidence type="ECO:0000313" key="3">
    <source>
        <dbReference type="EMBL" id="OGD84083.1"/>
    </source>
</evidence>
<feature type="transmembrane region" description="Helical" evidence="1">
    <location>
        <begin position="133"/>
        <end position="152"/>
    </location>
</feature>
<accession>A0A1F5FWU0</accession>
<keyword evidence="1" id="KW-1133">Transmembrane helix</keyword>
<dbReference type="EMBL" id="MFAQ01000002">
    <property type="protein sequence ID" value="OGD84083.1"/>
    <property type="molecule type" value="Genomic_DNA"/>
</dbReference>
<dbReference type="Proteomes" id="UP000179237">
    <property type="component" value="Unassembled WGS sequence"/>
</dbReference>
<feature type="domain" description="EamA" evidence="2">
    <location>
        <begin position="2"/>
        <end position="122"/>
    </location>
</feature>
<dbReference type="GO" id="GO:0016020">
    <property type="term" value="C:membrane"/>
    <property type="evidence" value="ECO:0007669"/>
    <property type="project" value="InterPro"/>
</dbReference>
<reference evidence="3 4" key="1">
    <citation type="journal article" date="2016" name="Nat. Commun.">
        <title>Thousands of microbial genomes shed light on interconnected biogeochemical processes in an aquifer system.</title>
        <authorList>
            <person name="Anantharaman K."/>
            <person name="Brown C.T."/>
            <person name="Hug L.A."/>
            <person name="Sharon I."/>
            <person name="Castelle C.J."/>
            <person name="Probst A.J."/>
            <person name="Thomas B.C."/>
            <person name="Singh A."/>
            <person name="Wilkins M.J."/>
            <person name="Karaoz U."/>
            <person name="Brodie E.L."/>
            <person name="Williams K.H."/>
            <person name="Hubbard S.S."/>
            <person name="Banfield J.F."/>
        </authorList>
    </citation>
    <scope>NUCLEOTIDE SEQUENCE [LARGE SCALE GENOMIC DNA]</scope>
</reference>
<feature type="domain" description="EamA" evidence="2">
    <location>
        <begin position="134"/>
        <end position="267"/>
    </location>
</feature>
<protein>
    <recommendedName>
        <fullName evidence="2">EamA domain-containing protein</fullName>
    </recommendedName>
</protein>
<feature type="transmembrane region" description="Helical" evidence="1">
    <location>
        <begin position="80"/>
        <end position="99"/>
    </location>
</feature>
<organism evidence="3 4">
    <name type="scientific">Candidatus Collierbacteria bacterium RIFOXYD1_FULL_40_9</name>
    <dbReference type="NCBI Taxonomy" id="1817731"/>
    <lineage>
        <taxon>Bacteria</taxon>
        <taxon>Candidatus Collieribacteriota</taxon>
    </lineage>
</organism>
<keyword evidence="1" id="KW-0812">Transmembrane</keyword>
<feature type="transmembrane region" description="Helical" evidence="1">
    <location>
        <begin position="54"/>
        <end position="74"/>
    </location>
</feature>
<feature type="transmembrane region" description="Helical" evidence="1">
    <location>
        <begin position="25"/>
        <end position="42"/>
    </location>
</feature>
<dbReference type="InterPro" id="IPR000620">
    <property type="entry name" value="EamA_dom"/>
</dbReference>
<dbReference type="SUPFAM" id="SSF103481">
    <property type="entry name" value="Multidrug resistance efflux transporter EmrE"/>
    <property type="match status" value="2"/>
</dbReference>
<feature type="transmembrane region" description="Helical" evidence="1">
    <location>
        <begin position="164"/>
        <end position="184"/>
    </location>
</feature>
<dbReference type="AlphaFoldDB" id="A0A1F5FWU0"/>
<keyword evidence="1" id="KW-0472">Membrane</keyword>
<feature type="transmembrane region" description="Helical" evidence="1">
    <location>
        <begin position="190"/>
        <end position="215"/>
    </location>
</feature>
<feature type="transmembrane region" description="Helical" evidence="1">
    <location>
        <begin position="227"/>
        <end position="245"/>
    </location>
</feature>
<comment type="caution">
    <text evidence="3">The sequence shown here is derived from an EMBL/GenBank/DDBJ whole genome shotgun (WGS) entry which is preliminary data.</text>
</comment>
<evidence type="ECO:0000313" key="4">
    <source>
        <dbReference type="Proteomes" id="UP000179237"/>
    </source>
</evidence>
<feature type="transmembrane region" description="Helical" evidence="1">
    <location>
        <begin position="251"/>
        <end position="268"/>
    </location>
</feature>
<evidence type="ECO:0000259" key="2">
    <source>
        <dbReference type="Pfam" id="PF00892"/>
    </source>
</evidence>
<gene>
    <name evidence="3" type="ORF">A2572_03055</name>
</gene>